<dbReference type="Gene3D" id="3.40.50.1110">
    <property type="entry name" value="SGNH hydrolase"/>
    <property type="match status" value="1"/>
</dbReference>
<organism evidence="5 6">
    <name type="scientific">Thalassobellus suaedae</name>
    <dbReference type="NCBI Taxonomy" id="3074124"/>
    <lineage>
        <taxon>Bacteria</taxon>
        <taxon>Pseudomonadati</taxon>
        <taxon>Bacteroidota</taxon>
        <taxon>Flavobacteriia</taxon>
        <taxon>Flavobacteriales</taxon>
        <taxon>Flavobacteriaceae</taxon>
        <taxon>Thalassobellus</taxon>
    </lineage>
</organism>
<evidence type="ECO:0000256" key="2">
    <source>
        <dbReference type="ARBA" id="ARBA00022801"/>
    </source>
</evidence>
<dbReference type="Pfam" id="PF13472">
    <property type="entry name" value="Lipase_GDSL_2"/>
    <property type="match status" value="1"/>
</dbReference>
<name>A0ABY9Y3C6_9FLAO</name>
<keyword evidence="3" id="KW-0732">Signal</keyword>
<reference evidence="5 6" key="1">
    <citation type="submission" date="2023-09" db="EMBL/GenBank/DDBJ databases">
        <title>Thalassobella suaedae gen. nov., sp. nov., a marine bacterium of the family Flavobacteriaceae isolated from a halophyte Suaeda japonica.</title>
        <authorList>
            <person name="Lee S.Y."/>
            <person name="Hwang C.Y."/>
        </authorList>
    </citation>
    <scope>NUCLEOTIDE SEQUENCE [LARGE SCALE GENOMIC DNA]</scope>
    <source>
        <strain evidence="5 6">HL-DH10</strain>
    </source>
</reference>
<dbReference type="Gene3D" id="2.60.120.430">
    <property type="entry name" value="Galactose-binding lectin"/>
    <property type="match status" value="1"/>
</dbReference>
<dbReference type="SUPFAM" id="SSF49785">
    <property type="entry name" value="Galactose-binding domain-like"/>
    <property type="match status" value="1"/>
</dbReference>
<evidence type="ECO:0000259" key="4">
    <source>
        <dbReference type="Pfam" id="PF13472"/>
    </source>
</evidence>
<dbReference type="CDD" id="cd01821">
    <property type="entry name" value="Rhamnogalacturan_acetylesterase_like"/>
    <property type="match status" value="1"/>
</dbReference>
<sequence length="435" mass="49124">MKFINNSILFLFCLVLSHNMFAQTNDITKNFYFGKKLCETSGTIIDKPILYNNALGYGFDYQSVENVVFNKKSIAGDTSVYFSVKLPEGNYKIEVVIGGKKSSNTSIKAESRRLMLKEIKLKKNETSKHVFTVNVRSPKINKQASIKVKDRDKNQLNWDDKLTLEFLGAPSVKSLKISSVTAVKTVFLAGDSTVTDQDVEPWASWGQFITNYFSEDVVIANYAESGSSLSGFKGVKRLEKIVSLMKTGDYLFIEFAHNDEKQRGEGIGPWQSYSKLLKEYITEARNKGGIPVLVTPTQRRAFNKNGTLKPTHGDFPDAMRKVAKEMQVPLIDVTKMTTYMYESWGVEPSRKAFVQYPALTFPRQIKALEDNTHFNSFGANEIAKSVVQGIKDLNLELAKYLKPNIPDYNPKKPDNISDWTVPMSSRFEIKKPDGN</sequence>
<keyword evidence="2" id="KW-0378">Hydrolase</keyword>
<comment type="similarity">
    <text evidence="1">Belongs to the 'GDSL' lipolytic enzyme family.</text>
</comment>
<evidence type="ECO:0000256" key="1">
    <source>
        <dbReference type="ARBA" id="ARBA00008668"/>
    </source>
</evidence>
<keyword evidence="6" id="KW-1185">Reference proteome</keyword>
<accession>A0ABY9Y3C6</accession>
<dbReference type="Proteomes" id="UP001303407">
    <property type="component" value="Chromosome"/>
</dbReference>
<feature type="chain" id="PRO_5045584533" evidence="3">
    <location>
        <begin position="23"/>
        <end position="435"/>
    </location>
</feature>
<evidence type="ECO:0000313" key="5">
    <source>
        <dbReference type="EMBL" id="WNH12707.1"/>
    </source>
</evidence>
<dbReference type="EMBL" id="CP134536">
    <property type="protein sequence ID" value="WNH12707.1"/>
    <property type="molecule type" value="Genomic_DNA"/>
</dbReference>
<dbReference type="InterPro" id="IPR037459">
    <property type="entry name" value="RhgT-like"/>
</dbReference>
<dbReference type="PANTHER" id="PTHR43695:SF1">
    <property type="entry name" value="RHAMNOGALACTURONAN ACETYLESTERASE"/>
    <property type="match status" value="1"/>
</dbReference>
<feature type="domain" description="SGNH hydrolase-type esterase" evidence="4">
    <location>
        <begin position="190"/>
        <end position="337"/>
    </location>
</feature>
<dbReference type="InterPro" id="IPR013830">
    <property type="entry name" value="SGNH_hydro"/>
</dbReference>
<evidence type="ECO:0000256" key="3">
    <source>
        <dbReference type="SAM" id="SignalP"/>
    </source>
</evidence>
<gene>
    <name evidence="5" type="ORF">RHP49_00265</name>
</gene>
<dbReference type="InterPro" id="IPR036514">
    <property type="entry name" value="SGNH_hydro_sf"/>
</dbReference>
<dbReference type="RefSeq" id="WP_415862688.1">
    <property type="nucleotide sequence ID" value="NZ_CP134536.1"/>
</dbReference>
<proteinExistence type="inferred from homology"/>
<dbReference type="PANTHER" id="PTHR43695">
    <property type="entry name" value="PUTATIVE (AFU_ORTHOLOGUE AFUA_2G17250)-RELATED"/>
    <property type="match status" value="1"/>
</dbReference>
<protein>
    <submittedName>
        <fullName evidence="5">Rhamnogalacturonan acetylesterase</fullName>
    </submittedName>
</protein>
<dbReference type="InterPro" id="IPR008979">
    <property type="entry name" value="Galactose-bd-like_sf"/>
</dbReference>
<evidence type="ECO:0000313" key="6">
    <source>
        <dbReference type="Proteomes" id="UP001303407"/>
    </source>
</evidence>
<feature type="signal peptide" evidence="3">
    <location>
        <begin position="1"/>
        <end position="22"/>
    </location>
</feature>
<dbReference type="SUPFAM" id="SSF52266">
    <property type="entry name" value="SGNH hydrolase"/>
    <property type="match status" value="1"/>
</dbReference>